<proteinExistence type="predicted"/>
<evidence type="ECO:0000313" key="1">
    <source>
        <dbReference type="EMBL" id="NGO63920.1"/>
    </source>
</evidence>
<dbReference type="RefSeq" id="WP_163898968.1">
    <property type="nucleotide sequence ID" value="NZ_CP048427.1"/>
</dbReference>
<protein>
    <recommendedName>
        <fullName evidence="3">Helix-turn-helix domain-containing protein</fullName>
    </recommendedName>
</protein>
<dbReference type="InterPro" id="IPR009057">
    <property type="entry name" value="Homeodomain-like_sf"/>
</dbReference>
<evidence type="ECO:0000313" key="2">
    <source>
        <dbReference type="Proteomes" id="UP000477849"/>
    </source>
</evidence>
<sequence>MRQKVIDERTIALMGELKREGASYRQIADRFAVGLPTVFYAFNGRKPPRPANDNHPDRVTRMVAANGGCSTTSGMVPVTLVRVPTVDGPYEVAA</sequence>
<dbReference type="Proteomes" id="UP000477849">
    <property type="component" value="Unassembled WGS sequence"/>
</dbReference>
<organism evidence="1 2">
    <name type="scientific">Rhizobium daejeonense</name>
    <dbReference type="NCBI Taxonomy" id="240521"/>
    <lineage>
        <taxon>Bacteria</taxon>
        <taxon>Pseudomonadati</taxon>
        <taxon>Pseudomonadota</taxon>
        <taxon>Alphaproteobacteria</taxon>
        <taxon>Hyphomicrobiales</taxon>
        <taxon>Rhizobiaceae</taxon>
        <taxon>Rhizobium/Agrobacterium group</taxon>
        <taxon>Rhizobium</taxon>
    </lineage>
</organism>
<dbReference type="AlphaFoldDB" id="A0A6M1S437"/>
<evidence type="ECO:0008006" key="3">
    <source>
        <dbReference type="Google" id="ProtNLM"/>
    </source>
</evidence>
<dbReference type="SUPFAM" id="SSF46689">
    <property type="entry name" value="Homeodomain-like"/>
    <property type="match status" value="1"/>
</dbReference>
<accession>A0A6M1S437</accession>
<keyword evidence="2" id="KW-1185">Reference proteome</keyword>
<reference evidence="1 2" key="1">
    <citation type="submission" date="2020-02" db="EMBL/GenBank/DDBJ databases">
        <title>Genome sequence of the type strain CCBAU10050 of Rhizobium daejeonense.</title>
        <authorList>
            <person name="Gao J."/>
            <person name="Sun J."/>
        </authorList>
    </citation>
    <scope>NUCLEOTIDE SEQUENCE [LARGE SCALE GENOMIC DNA]</scope>
    <source>
        <strain evidence="1 2">CCBAU10050</strain>
    </source>
</reference>
<gene>
    <name evidence="1" type="ORF">G6N76_09550</name>
</gene>
<dbReference type="EMBL" id="JAAKZH010000003">
    <property type="protein sequence ID" value="NGO63920.1"/>
    <property type="molecule type" value="Genomic_DNA"/>
</dbReference>
<comment type="caution">
    <text evidence="1">The sequence shown here is derived from an EMBL/GenBank/DDBJ whole genome shotgun (WGS) entry which is preliminary data.</text>
</comment>
<name>A0A6M1S437_9HYPH</name>